<dbReference type="SUPFAM" id="SSF53756">
    <property type="entry name" value="UDP-Glycosyltransferase/glycogen phosphorylase"/>
    <property type="match status" value="1"/>
</dbReference>
<dbReference type="InterPro" id="IPR028098">
    <property type="entry name" value="Glyco_trans_4-like_N"/>
</dbReference>
<dbReference type="KEGG" id="sli:Slin_0719"/>
<protein>
    <submittedName>
        <fullName evidence="3">Glycosyl transferase group 1</fullName>
    </submittedName>
</protein>
<dbReference type="Pfam" id="PF00534">
    <property type="entry name" value="Glycos_transf_1"/>
    <property type="match status" value="1"/>
</dbReference>
<evidence type="ECO:0000259" key="2">
    <source>
        <dbReference type="Pfam" id="PF13439"/>
    </source>
</evidence>
<dbReference type="CAZy" id="GT4">
    <property type="family name" value="Glycosyltransferase Family 4"/>
</dbReference>
<dbReference type="InterPro" id="IPR050194">
    <property type="entry name" value="Glycosyltransferase_grp1"/>
</dbReference>
<feature type="domain" description="Glycosyl transferase family 1" evidence="1">
    <location>
        <begin position="215"/>
        <end position="365"/>
    </location>
</feature>
<dbReference type="HOGENOM" id="CLU_009583_35_0_10"/>
<organism evidence="3 4">
    <name type="scientific">Spirosoma linguale (strain ATCC 33905 / DSM 74 / LMG 10896 / Claus 1)</name>
    <dbReference type="NCBI Taxonomy" id="504472"/>
    <lineage>
        <taxon>Bacteria</taxon>
        <taxon>Pseudomonadati</taxon>
        <taxon>Bacteroidota</taxon>
        <taxon>Cytophagia</taxon>
        <taxon>Cytophagales</taxon>
        <taxon>Cytophagaceae</taxon>
        <taxon>Spirosoma</taxon>
    </lineage>
</organism>
<dbReference type="Gene3D" id="3.40.50.2000">
    <property type="entry name" value="Glycogen Phosphorylase B"/>
    <property type="match status" value="2"/>
</dbReference>
<reference evidence="3 4" key="1">
    <citation type="journal article" date="2010" name="Stand. Genomic Sci.">
        <title>Complete genome sequence of Spirosoma linguale type strain (1).</title>
        <authorList>
            <person name="Lail K."/>
            <person name="Sikorski J."/>
            <person name="Saunders E."/>
            <person name="Lapidus A."/>
            <person name="Glavina Del Rio T."/>
            <person name="Copeland A."/>
            <person name="Tice H."/>
            <person name="Cheng J.-F."/>
            <person name="Lucas S."/>
            <person name="Nolan M."/>
            <person name="Bruce D."/>
            <person name="Goodwin L."/>
            <person name="Pitluck S."/>
            <person name="Ivanova N."/>
            <person name="Mavromatis K."/>
            <person name="Ovchinnikova G."/>
            <person name="Pati A."/>
            <person name="Chen A."/>
            <person name="Palaniappan K."/>
            <person name="Land M."/>
            <person name="Hauser L."/>
            <person name="Chang Y.-J."/>
            <person name="Jeffries C.D."/>
            <person name="Chain P."/>
            <person name="Brettin T."/>
            <person name="Detter J.C."/>
            <person name="Schuetze A."/>
            <person name="Rohde M."/>
            <person name="Tindall B.J."/>
            <person name="Goeker M."/>
            <person name="Bristow J."/>
            <person name="Eisen J.A."/>
            <person name="Markowitz V."/>
            <person name="Hugenholtz P."/>
            <person name="Kyrpides N.C."/>
            <person name="Klenk H.-P."/>
            <person name="Chen F."/>
        </authorList>
    </citation>
    <scope>NUCLEOTIDE SEQUENCE [LARGE SCALE GENOMIC DNA]</scope>
    <source>
        <strain evidence="4">ATCC 33905 / DSM 74 / LMG 10896 / Claus 1</strain>
    </source>
</reference>
<evidence type="ECO:0000259" key="1">
    <source>
        <dbReference type="Pfam" id="PF00534"/>
    </source>
</evidence>
<dbReference type="GO" id="GO:0016757">
    <property type="term" value="F:glycosyltransferase activity"/>
    <property type="evidence" value="ECO:0007669"/>
    <property type="project" value="InterPro"/>
</dbReference>
<proteinExistence type="predicted"/>
<dbReference type="PANTHER" id="PTHR45947:SF13">
    <property type="entry name" value="TRANSFERASE"/>
    <property type="match status" value="1"/>
</dbReference>
<dbReference type="PANTHER" id="PTHR45947">
    <property type="entry name" value="SULFOQUINOVOSYL TRANSFERASE SQD2"/>
    <property type="match status" value="1"/>
</dbReference>
<dbReference type="STRING" id="504472.Slin_0719"/>
<sequence length="401" mass="45702">MRVLLIHNYYQQRGGEDVIFEQEVDLLRENGIAVETLIFTNDQFDGTMLGNAQSAMQSFFNWQSAKRLDLVIRQFRPDVVHIHNLFYTASAAVIWAAKKRGIPVVMTLHNYRLVCVNGLLMREGEIPCEQCLTRLVALPGVRHACFRDSSVQSAHLSAITLLHKLTGIWQRVDRFLVVTDFARQKMLSSSLTLRPDQLSVKPNFVADAGYVNPIDREDFFLYVGRLTFEKGIGVLLDAARMADFSIDIIGDGPLVSEVIQSAEHTPTIRYRGQQPRQIVLEALKRCRALIVPSLWYEGLPTVILEAFATGTPVICSDQQNLNEIVKDNYSGLLFRAGDSRDLCRVIRDFIQHVPNQQRLAQNAYREFQTRYTRTISLRATLTIYEEVIANRQLFNLVEQPT</sequence>
<dbReference type="CDD" id="cd03801">
    <property type="entry name" value="GT4_PimA-like"/>
    <property type="match status" value="1"/>
</dbReference>
<dbReference type="EMBL" id="CP001769">
    <property type="protein sequence ID" value="ADB36782.1"/>
    <property type="molecule type" value="Genomic_DNA"/>
</dbReference>
<feature type="domain" description="Glycosyltransferase subfamily 4-like N-terminal" evidence="2">
    <location>
        <begin position="60"/>
        <end position="205"/>
    </location>
</feature>
<dbReference type="RefSeq" id="WP_012925334.1">
    <property type="nucleotide sequence ID" value="NC_013730.1"/>
</dbReference>
<evidence type="ECO:0000313" key="3">
    <source>
        <dbReference type="EMBL" id="ADB36782.1"/>
    </source>
</evidence>
<gene>
    <name evidence="3" type="ordered locus">Slin_0719</name>
</gene>
<dbReference type="eggNOG" id="COG0438">
    <property type="taxonomic scope" value="Bacteria"/>
</dbReference>
<dbReference type="Proteomes" id="UP000002028">
    <property type="component" value="Chromosome"/>
</dbReference>
<dbReference type="Pfam" id="PF13439">
    <property type="entry name" value="Glyco_transf_4"/>
    <property type="match status" value="1"/>
</dbReference>
<accession>D2QH16</accession>
<evidence type="ECO:0000313" key="4">
    <source>
        <dbReference type="Proteomes" id="UP000002028"/>
    </source>
</evidence>
<name>D2QH16_SPILD</name>
<dbReference type="AlphaFoldDB" id="D2QH16"/>
<keyword evidence="4" id="KW-1185">Reference proteome</keyword>
<keyword evidence="3" id="KW-0808">Transferase</keyword>
<dbReference type="InterPro" id="IPR001296">
    <property type="entry name" value="Glyco_trans_1"/>
</dbReference>